<dbReference type="GO" id="GO:0000307">
    <property type="term" value="C:cyclin-dependent protein kinase holoenzyme complex"/>
    <property type="evidence" value="ECO:0007669"/>
    <property type="project" value="TreeGrafter"/>
</dbReference>
<dbReference type="InterPro" id="IPR036915">
    <property type="entry name" value="Cyclin-like_sf"/>
</dbReference>
<dbReference type="Proteomes" id="UP000027195">
    <property type="component" value="Unassembled WGS sequence"/>
</dbReference>
<dbReference type="GO" id="GO:0005634">
    <property type="term" value="C:nucleus"/>
    <property type="evidence" value="ECO:0007669"/>
    <property type="project" value="TreeGrafter"/>
</dbReference>
<dbReference type="EMBL" id="KL198129">
    <property type="protein sequence ID" value="KDQ06614.1"/>
    <property type="molecule type" value="Genomic_DNA"/>
</dbReference>
<gene>
    <name evidence="1" type="ORF">BOTBODRAFT_86484</name>
</gene>
<evidence type="ECO:0008006" key="3">
    <source>
        <dbReference type="Google" id="ProtNLM"/>
    </source>
</evidence>
<dbReference type="STRING" id="930990.A0A067LU25"/>
<protein>
    <recommendedName>
        <fullName evidence="3">Cyclin N-terminal domain-containing protein</fullName>
    </recommendedName>
</protein>
<dbReference type="SUPFAM" id="SSF47954">
    <property type="entry name" value="Cyclin-like"/>
    <property type="match status" value="1"/>
</dbReference>
<dbReference type="OrthoDB" id="244495at2759"/>
<proteinExistence type="predicted"/>
<sequence length="163" mass="17952">HEESAKLASAFITNFFACPELPPPSSANPSSPSSTLAQVVSPPPAVPPFVAYSLPRTRLQSSVTFAALFLLDHPKGRFPTTCGSSGHRLFIPAFMIASKIICDDTYSNKSWCVVGQGMFWLCEINQMERETRIYLECILAVPKEELEVFGAELKEYGTNRSAF</sequence>
<feature type="non-terminal residue" evidence="1">
    <location>
        <position position="163"/>
    </location>
</feature>
<organism evidence="1 2">
    <name type="scientific">Botryobasidium botryosum (strain FD-172 SS1)</name>
    <dbReference type="NCBI Taxonomy" id="930990"/>
    <lineage>
        <taxon>Eukaryota</taxon>
        <taxon>Fungi</taxon>
        <taxon>Dikarya</taxon>
        <taxon>Basidiomycota</taxon>
        <taxon>Agaricomycotina</taxon>
        <taxon>Agaricomycetes</taxon>
        <taxon>Cantharellales</taxon>
        <taxon>Botryobasidiaceae</taxon>
        <taxon>Botryobasidium</taxon>
    </lineage>
</organism>
<keyword evidence="2" id="KW-1185">Reference proteome</keyword>
<dbReference type="HOGENOM" id="CLU_084824_1_0_1"/>
<dbReference type="PANTHER" id="PTHR15615:SF108">
    <property type="entry name" value="PROTEIN CNPPD1"/>
    <property type="match status" value="1"/>
</dbReference>
<accession>A0A067LU25</accession>
<dbReference type="GO" id="GO:0019901">
    <property type="term" value="F:protein kinase binding"/>
    <property type="evidence" value="ECO:0007669"/>
    <property type="project" value="InterPro"/>
</dbReference>
<evidence type="ECO:0000313" key="2">
    <source>
        <dbReference type="Proteomes" id="UP000027195"/>
    </source>
</evidence>
<dbReference type="CDD" id="cd20557">
    <property type="entry name" value="CYCLIN_ScPCL1-like"/>
    <property type="match status" value="1"/>
</dbReference>
<dbReference type="Gene3D" id="1.10.472.10">
    <property type="entry name" value="Cyclin-like"/>
    <property type="match status" value="1"/>
</dbReference>
<dbReference type="AlphaFoldDB" id="A0A067LU25"/>
<name>A0A067LU25_BOTB1</name>
<dbReference type="PANTHER" id="PTHR15615">
    <property type="match status" value="1"/>
</dbReference>
<dbReference type="InParanoid" id="A0A067LU25"/>
<reference evidence="2" key="1">
    <citation type="journal article" date="2014" name="Proc. Natl. Acad. Sci. U.S.A.">
        <title>Extensive sampling of basidiomycete genomes demonstrates inadequacy of the white-rot/brown-rot paradigm for wood decay fungi.</title>
        <authorList>
            <person name="Riley R."/>
            <person name="Salamov A.A."/>
            <person name="Brown D.W."/>
            <person name="Nagy L.G."/>
            <person name="Floudas D."/>
            <person name="Held B.W."/>
            <person name="Levasseur A."/>
            <person name="Lombard V."/>
            <person name="Morin E."/>
            <person name="Otillar R."/>
            <person name="Lindquist E.A."/>
            <person name="Sun H."/>
            <person name="LaButti K.M."/>
            <person name="Schmutz J."/>
            <person name="Jabbour D."/>
            <person name="Luo H."/>
            <person name="Baker S.E."/>
            <person name="Pisabarro A.G."/>
            <person name="Walton J.D."/>
            <person name="Blanchette R.A."/>
            <person name="Henrissat B."/>
            <person name="Martin F."/>
            <person name="Cullen D."/>
            <person name="Hibbett D.S."/>
            <person name="Grigoriev I.V."/>
        </authorList>
    </citation>
    <scope>NUCLEOTIDE SEQUENCE [LARGE SCALE GENOMIC DNA]</scope>
    <source>
        <strain evidence="2">FD-172 SS1</strain>
    </source>
</reference>
<dbReference type="InterPro" id="IPR013922">
    <property type="entry name" value="Cyclin_PHO80-like"/>
</dbReference>
<dbReference type="GO" id="GO:0016538">
    <property type="term" value="F:cyclin-dependent protein serine/threonine kinase regulator activity"/>
    <property type="evidence" value="ECO:0007669"/>
    <property type="project" value="TreeGrafter"/>
</dbReference>
<feature type="non-terminal residue" evidence="1">
    <location>
        <position position="1"/>
    </location>
</feature>
<evidence type="ECO:0000313" key="1">
    <source>
        <dbReference type="EMBL" id="KDQ06614.1"/>
    </source>
</evidence>